<dbReference type="SUPFAM" id="SSF53474">
    <property type="entry name" value="alpha/beta-Hydrolases"/>
    <property type="match status" value="1"/>
</dbReference>
<dbReference type="PANTHER" id="PTHR43798:SF33">
    <property type="entry name" value="HYDROLASE, PUTATIVE (AFU_ORTHOLOGUE AFUA_2G14860)-RELATED"/>
    <property type="match status" value="1"/>
</dbReference>
<evidence type="ECO:0000313" key="3">
    <source>
        <dbReference type="EMBL" id="PQJ11384.1"/>
    </source>
</evidence>
<evidence type="ECO:0000313" key="4">
    <source>
        <dbReference type="Proteomes" id="UP000239872"/>
    </source>
</evidence>
<dbReference type="OrthoDB" id="7172093at2"/>
<comment type="caution">
    <text evidence="3">The sequence shown here is derived from an EMBL/GenBank/DDBJ whole genome shotgun (WGS) entry which is preliminary data.</text>
</comment>
<reference evidence="3 4" key="1">
    <citation type="submission" date="2018-01" db="EMBL/GenBank/DDBJ databases">
        <title>A novel member of the phylum Bacteroidetes isolated from glacier ice.</title>
        <authorList>
            <person name="Liu Q."/>
            <person name="Xin Y.-H."/>
        </authorList>
    </citation>
    <scope>NUCLEOTIDE SEQUENCE [LARGE SCALE GENOMIC DNA]</scope>
    <source>
        <strain evidence="3 4">RB1R16</strain>
    </source>
</reference>
<feature type="signal peptide" evidence="1">
    <location>
        <begin position="1"/>
        <end position="23"/>
    </location>
</feature>
<feature type="domain" description="AB hydrolase-1" evidence="2">
    <location>
        <begin position="41"/>
        <end position="284"/>
    </location>
</feature>
<dbReference type="InterPro" id="IPR000073">
    <property type="entry name" value="AB_hydrolase_1"/>
</dbReference>
<organism evidence="3 4">
    <name type="scientific">Flavipsychrobacter stenotrophus</name>
    <dbReference type="NCBI Taxonomy" id="2077091"/>
    <lineage>
        <taxon>Bacteria</taxon>
        <taxon>Pseudomonadati</taxon>
        <taxon>Bacteroidota</taxon>
        <taxon>Chitinophagia</taxon>
        <taxon>Chitinophagales</taxon>
        <taxon>Chitinophagaceae</taxon>
        <taxon>Flavipsychrobacter</taxon>
    </lineage>
</organism>
<keyword evidence="1" id="KW-0732">Signal</keyword>
<dbReference type="InterPro" id="IPR029058">
    <property type="entry name" value="AB_hydrolase_fold"/>
</dbReference>
<evidence type="ECO:0000256" key="1">
    <source>
        <dbReference type="SAM" id="SignalP"/>
    </source>
</evidence>
<feature type="chain" id="PRO_5015759852" description="AB hydrolase-1 domain-containing protein" evidence="1">
    <location>
        <begin position="24"/>
        <end position="296"/>
    </location>
</feature>
<dbReference type="InterPro" id="IPR050266">
    <property type="entry name" value="AB_hydrolase_sf"/>
</dbReference>
<dbReference type="Gene3D" id="3.40.50.1820">
    <property type="entry name" value="alpha/beta hydrolase"/>
    <property type="match status" value="1"/>
</dbReference>
<keyword evidence="4" id="KW-1185">Reference proteome</keyword>
<dbReference type="Proteomes" id="UP000239872">
    <property type="component" value="Unassembled WGS sequence"/>
</dbReference>
<dbReference type="AlphaFoldDB" id="A0A2S7SXB9"/>
<dbReference type="GO" id="GO:0016020">
    <property type="term" value="C:membrane"/>
    <property type="evidence" value="ECO:0007669"/>
    <property type="project" value="TreeGrafter"/>
</dbReference>
<dbReference type="Pfam" id="PF12697">
    <property type="entry name" value="Abhydrolase_6"/>
    <property type="match status" value="1"/>
</dbReference>
<dbReference type="RefSeq" id="WP_105038263.1">
    <property type="nucleotide sequence ID" value="NZ_PPSL01000002.1"/>
</dbReference>
<protein>
    <recommendedName>
        <fullName evidence="2">AB hydrolase-1 domain-containing protein</fullName>
    </recommendedName>
</protein>
<sequence>MSTRAKLILAILTFLFYCHMALAQNKYDAFTVKVSGKGQPVILIPGATCSGAEWDETIAHWNGKYQTHAITIAGYAGTAPMAGGPYLDKVRTQIEQYIADNKLKDVILVGHSIGGFLALSIGMDMNSSLSRIVVVDAMPFFAGANNPNAADTFSEAQAKGILDRYTKMDDQQLKASQMMITKFMCLDSTRWDMIATWGQQSDKRTMAYTMSEMLGKDIRKDIARIKVPVLVLAAYSAMPQYPQFTRESVAKTFGDQYKACTQCTVHVADGKTRHFIMYDNPLWFYKEMDTFLQKNN</sequence>
<accession>A0A2S7SXB9</accession>
<gene>
    <name evidence="3" type="ORF">CJD36_006170</name>
</gene>
<evidence type="ECO:0000259" key="2">
    <source>
        <dbReference type="Pfam" id="PF12697"/>
    </source>
</evidence>
<name>A0A2S7SXB9_9BACT</name>
<dbReference type="PANTHER" id="PTHR43798">
    <property type="entry name" value="MONOACYLGLYCEROL LIPASE"/>
    <property type="match status" value="1"/>
</dbReference>
<proteinExistence type="predicted"/>
<dbReference type="EMBL" id="PPSL01000002">
    <property type="protein sequence ID" value="PQJ11384.1"/>
    <property type="molecule type" value="Genomic_DNA"/>
</dbReference>